<evidence type="ECO:0000256" key="7">
    <source>
        <dbReference type="HAMAP-Rule" id="MF_02065"/>
    </source>
</evidence>
<feature type="region of interest" description="Disordered" evidence="8">
    <location>
        <begin position="1"/>
        <end position="22"/>
    </location>
</feature>
<dbReference type="CDD" id="cd08010">
    <property type="entry name" value="MltG_like"/>
    <property type="match status" value="1"/>
</dbReference>
<comment type="similarity">
    <text evidence="7">Belongs to the transglycosylase MltG family.</text>
</comment>
<evidence type="ECO:0000256" key="2">
    <source>
        <dbReference type="ARBA" id="ARBA00022692"/>
    </source>
</evidence>
<dbReference type="GO" id="GO:0008932">
    <property type="term" value="F:lytic endotransglycosylase activity"/>
    <property type="evidence" value="ECO:0007669"/>
    <property type="project" value="UniProtKB-UniRule"/>
</dbReference>
<dbReference type="InterPro" id="IPR003770">
    <property type="entry name" value="MLTG-like"/>
</dbReference>
<comment type="subcellular location">
    <subcellularLocation>
        <location evidence="7">Cell membrane</location>
        <topology evidence="7">Single-pass membrane protein</topology>
    </subcellularLocation>
</comment>
<dbReference type="GO" id="GO:0005886">
    <property type="term" value="C:plasma membrane"/>
    <property type="evidence" value="ECO:0007669"/>
    <property type="project" value="UniProtKB-SubCell"/>
</dbReference>
<evidence type="ECO:0000256" key="3">
    <source>
        <dbReference type="ARBA" id="ARBA00022989"/>
    </source>
</evidence>
<sequence length="398" mass="45573">MTEDNQNNSKEINEDNQDNNSVKHTFEQTKQKMHHNFLNRAKEASITRRIVVVSIVVFIILFGFGGKFAYDYIMDGLSPVDESSMEEVQVTIPLGSSSSAIAEILEDNGVINNALMYRIYIKVNNVTDFQAGDYTLSPSMTLAEVSNELQSGRIVEEAKFFVTIPEGRTIEEIATLLSNNVNIDEEAFLDLMTDEAYIQSLIEKYPSILSETILDDDIRYPLEGYLFAATYPMYEDEPSMETIIEQMLDKTEDVLLNYFAEIDGLEQFSIHEIFTFSSLVEREARNEEERQMIAGVFYNRLEEGMRLETDPTVLYALGEHKDRVLFSDLEIDSPYNTYRVYGLPVGPISNFGESSLEAVINPSDTNYLYFVAADGEIYYSETFEEHRRKANEYLDRDI</sequence>
<evidence type="ECO:0000256" key="8">
    <source>
        <dbReference type="SAM" id="MobiDB-lite"/>
    </source>
</evidence>
<dbReference type="EC" id="4.2.2.29" evidence="7"/>
<evidence type="ECO:0000256" key="1">
    <source>
        <dbReference type="ARBA" id="ARBA00022475"/>
    </source>
</evidence>
<dbReference type="Gene3D" id="3.30.1490.480">
    <property type="entry name" value="Endolytic murein transglycosylase"/>
    <property type="match status" value="1"/>
</dbReference>
<evidence type="ECO:0000313" key="10">
    <source>
        <dbReference type="EMBL" id="SFS41377.1"/>
    </source>
</evidence>
<dbReference type="PANTHER" id="PTHR30518">
    <property type="entry name" value="ENDOLYTIC MUREIN TRANSGLYCOSYLASE"/>
    <property type="match status" value="1"/>
</dbReference>
<dbReference type="HAMAP" id="MF_02065">
    <property type="entry name" value="MltG"/>
    <property type="match status" value="1"/>
</dbReference>
<dbReference type="Pfam" id="PF02618">
    <property type="entry name" value="YceG"/>
    <property type="match status" value="1"/>
</dbReference>
<dbReference type="Proteomes" id="UP000321773">
    <property type="component" value="Unassembled WGS sequence"/>
</dbReference>
<keyword evidence="1 7" id="KW-1003">Cell membrane</keyword>
<dbReference type="EMBL" id="FPAI01000002">
    <property type="protein sequence ID" value="SFS41377.1"/>
    <property type="molecule type" value="Genomic_DNA"/>
</dbReference>
<protein>
    <recommendedName>
        <fullName evidence="7">Endolytic murein transglycosylase</fullName>
        <ecNumber evidence="7">4.2.2.29</ecNumber>
    </recommendedName>
    <alternativeName>
        <fullName evidence="7">Peptidoglycan lytic transglycosylase</fullName>
    </alternativeName>
    <alternativeName>
        <fullName evidence="7">Peptidoglycan polymerization terminase</fullName>
    </alternativeName>
</protein>
<keyword evidence="4 7" id="KW-0472">Membrane</keyword>
<comment type="catalytic activity">
    <reaction evidence="7">
        <text>a peptidoglycan chain = a peptidoglycan chain with N-acetyl-1,6-anhydromuramyl-[peptide] at the reducing end + a peptidoglycan chain with N-acetylglucosamine at the non-reducing end.</text>
        <dbReference type="EC" id="4.2.2.29"/>
    </reaction>
</comment>
<organism evidence="10 11">
    <name type="scientific">Halolactibacillus miurensis</name>
    <dbReference type="NCBI Taxonomy" id="306541"/>
    <lineage>
        <taxon>Bacteria</taxon>
        <taxon>Bacillati</taxon>
        <taxon>Bacillota</taxon>
        <taxon>Bacilli</taxon>
        <taxon>Bacillales</taxon>
        <taxon>Bacillaceae</taxon>
        <taxon>Halolactibacillus</taxon>
    </lineage>
</organism>
<dbReference type="STRING" id="306541.SAMN05421668_10282"/>
<dbReference type="GO" id="GO:0009252">
    <property type="term" value="P:peptidoglycan biosynthetic process"/>
    <property type="evidence" value="ECO:0007669"/>
    <property type="project" value="UniProtKB-UniRule"/>
</dbReference>
<evidence type="ECO:0000313" key="12">
    <source>
        <dbReference type="Proteomes" id="UP000321773"/>
    </source>
</evidence>
<reference evidence="9 12" key="2">
    <citation type="submission" date="2019-07" db="EMBL/GenBank/DDBJ databases">
        <title>Whole genome shotgun sequence of Halolactibacillus miurensis NBRC 100873.</title>
        <authorList>
            <person name="Hosoyama A."/>
            <person name="Uohara A."/>
            <person name="Ohji S."/>
            <person name="Ichikawa N."/>
        </authorList>
    </citation>
    <scope>NUCLEOTIDE SEQUENCE [LARGE SCALE GENOMIC DNA]</scope>
    <source>
        <strain evidence="9 12">NBRC 100873</strain>
    </source>
</reference>
<keyword evidence="6 7" id="KW-0961">Cell wall biogenesis/degradation</keyword>
<keyword evidence="3 7" id="KW-1133">Transmembrane helix</keyword>
<feature type="transmembrane region" description="Helical" evidence="7">
    <location>
        <begin position="50"/>
        <end position="70"/>
    </location>
</feature>
<name>A0A1I6PMD4_9BACI</name>
<keyword evidence="12" id="KW-1185">Reference proteome</keyword>
<feature type="site" description="Important for catalytic activity" evidence="7">
    <location>
        <position position="283"/>
    </location>
</feature>
<evidence type="ECO:0000313" key="9">
    <source>
        <dbReference type="EMBL" id="GEM03747.1"/>
    </source>
</evidence>
<proteinExistence type="inferred from homology"/>
<dbReference type="NCBIfam" id="TIGR00247">
    <property type="entry name" value="endolytic transglycosylase MltG"/>
    <property type="match status" value="1"/>
</dbReference>
<dbReference type="PANTHER" id="PTHR30518:SF2">
    <property type="entry name" value="ENDOLYTIC MUREIN TRANSGLYCOSYLASE"/>
    <property type="match status" value="1"/>
</dbReference>
<feature type="compositionally biased region" description="Polar residues" evidence="8">
    <location>
        <begin position="1"/>
        <end position="10"/>
    </location>
</feature>
<reference evidence="10 11" key="1">
    <citation type="submission" date="2016-10" db="EMBL/GenBank/DDBJ databases">
        <authorList>
            <person name="de Groot N.N."/>
        </authorList>
    </citation>
    <scope>NUCLEOTIDE SEQUENCE [LARGE SCALE GENOMIC DNA]</scope>
    <source>
        <strain evidence="10 11">DSM 17074</strain>
    </source>
</reference>
<evidence type="ECO:0000256" key="4">
    <source>
        <dbReference type="ARBA" id="ARBA00023136"/>
    </source>
</evidence>
<keyword evidence="5 7" id="KW-0456">Lyase</keyword>
<keyword evidence="2 7" id="KW-0812">Transmembrane</keyword>
<dbReference type="EMBL" id="BJWJ01000005">
    <property type="protein sequence ID" value="GEM03747.1"/>
    <property type="molecule type" value="Genomic_DNA"/>
</dbReference>
<gene>
    <name evidence="7" type="primary">mltG</name>
    <name evidence="9" type="synonym">pabC</name>
    <name evidence="9" type="ORF">HMI01_07350</name>
    <name evidence="10" type="ORF">SAMN05421668_10282</name>
</gene>
<dbReference type="Proteomes" id="UP000199139">
    <property type="component" value="Unassembled WGS sequence"/>
</dbReference>
<dbReference type="RefSeq" id="WP_231631331.1">
    <property type="nucleotide sequence ID" value="NZ_BJWJ01000005.1"/>
</dbReference>
<accession>A0A1I6PMD4</accession>
<evidence type="ECO:0000256" key="5">
    <source>
        <dbReference type="ARBA" id="ARBA00023239"/>
    </source>
</evidence>
<dbReference type="AlphaFoldDB" id="A0A1I6PMD4"/>
<evidence type="ECO:0000313" key="11">
    <source>
        <dbReference type="Proteomes" id="UP000199139"/>
    </source>
</evidence>
<evidence type="ECO:0000256" key="6">
    <source>
        <dbReference type="ARBA" id="ARBA00023316"/>
    </source>
</evidence>
<comment type="function">
    <text evidence="7">Functions as a peptidoglycan terminase that cleaves nascent peptidoglycan strands endolytically to terminate their elongation.</text>
</comment>
<dbReference type="GO" id="GO:0071555">
    <property type="term" value="P:cell wall organization"/>
    <property type="evidence" value="ECO:0007669"/>
    <property type="project" value="UniProtKB-KW"/>
</dbReference>